<dbReference type="RefSeq" id="WP_425343848.1">
    <property type="nucleotide sequence ID" value="NZ_JBGUBD010000001.1"/>
</dbReference>
<proteinExistence type="predicted"/>
<evidence type="ECO:0000313" key="1">
    <source>
        <dbReference type="EMBL" id="MFA9476923.1"/>
    </source>
</evidence>
<dbReference type="PANTHER" id="PTHR13061">
    <property type="entry name" value="DYNACTIN SUBUNIT P25"/>
    <property type="match status" value="1"/>
</dbReference>
<dbReference type="SUPFAM" id="SSF51161">
    <property type="entry name" value="Trimeric LpxA-like enzymes"/>
    <property type="match status" value="1"/>
</dbReference>
<dbReference type="InterPro" id="IPR011004">
    <property type="entry name" value="Trimer_LpxA-like_sf"/>
</dbReference>
<comment type="caution">
    <text evidence="1">The sequence shown here is derived from an EMBL/GenBank/DDBJ whole genome shotgun (WGS) entry which is preliminary data.</text>
</comment>
<dbReference type="PANTHER" id="PTHR13061:SF29">
    <property type="entry name" value="GAMMA CARBONIC ANHYDRASE-LIKE 1, MITOCHONDRIAL-RELATED"/>
    <property type="match status" value="1"/>
</dbReference>
<sequence length="173" mass="18580">MTMKRVKNVYLADTARVRGEVQLGENVSLWYGAVIRGDVAAVTVGEGTNIQDNAVVHCDSNVPNHIGRDVTIGHSAIVHGKRIGDGTLIGMHATVLGQTEIGKGCLIAAGCVVPPGLIVPDGMVVMGVPGRVVRPTRPKEQEYLAWLAPHYVKQAKLHHEQPNDPRVRGWGDC</sequence>
<dbReference type="EMBL" id="JBGUBD010000001">
    <property type="protein sequence ID" value="MFA9476923.1"/>
    <property type="molecule type" value="Genomic_DNA"/>
</dbReference>
<dbReference type="InterPro" id="IPR047324">
    <property type="entry name" value="LbH_gamma_CA-like"/>
</dbReference>
<accession>A0ABV4U003</accession>
<dbReference type="InterPro" id="IPR050484">
    <property type="entry name" value="Transf_Hexapept/Carb_Anhydrase"/>
</dbReference>
<dbReference type="Proteomes" id="UP001575105">
    <property type="component" value="Unassembled WGS sequence"/>
</dbReference>
<keyword evidence="2" id="KW-1185">Reference proteome</keyword>
<name>A0ABV4U003_9BACT</name>
<dbReference type="InterPro" id="IPR001451">
    <property type="entry name" value="Hexapep"/>
</dbReference>
<dbReference type="Pfam" id="PF00132">
    <property type="entry name" value="Hexapep"/>
    <property type="match status" value="1"/>
</dbReference>
<organism evidence="1 2">
    <name type="scientific">Natronomicrosphaera hydrolytica</name>
    <dbReference type="NCBI Taxonomy" id="3242702"/>
    <lineage>
        <taxon>Bacteria</taxon>
        <taxon>Pseudomonadati</taxon>
        <taxon>Planctomycetota</taxon>
        <taxon>Phycisphaerae</taxon>
        <taxon>Phycisphaerales</taxon>
        <taxon>Phycisphaeraceae</taxon>
        <taxon>Natronomicrosphaera</taxon>
    </lineage>
</organism>
<dbReference type="CDD" id="cd04645">
    <property type="entry name" value="LbH_gamma_CA_like"/>
    <property type="match status" value="1"/>
</dbReference>
<gene>
    <name evidence="1" type="ORF">ACERK3_01320</name>
</gene>
<reference evidence="1 2" key="1">
    <citation type="submission" date="2024-08" db="EMBL/GenBank/DDBJ databases">
        <title>Whole-genome sequencing of halo(alkali)philic microorganisms from hypersaline lakes.</title>
        <authorList>
            <person name="Sorokin D.Y."/>
            <person name="Merkel A.Y."/>
            <person name="Messina E."/>
            <person name="Yakimov M."/>
        </authorList>
    </citation>
    <scope>NUCLEOTIDE SEQUENCE [LARGE SCALE GENOMIC DNA]</scope>
    <source>
        <strain evidence="1 2">AB-hyl4</strain>
    </source>
</reference>
<evidence type="ECO:0000313" key="2">
    <source>
        <dbReference type="Proteomes" id="UP001575105"/>
    </source>
</evidence>
<protein>
    <submittedName>
        <fullName evidence="1">Gamma carbonic anhydrase family protein</fullName>
    </submittedName>
</protein>
<dbReference type="Gene3D" id="2.160.10.10">
    <property type="entry name" value="Hexapeptide repeat proteins"/>
    <property type="match status" value="1"/>
</dbReference>